<evidence type="ECO:0000256" key="3">
    <source>
        <dbReference type="ARBA" id="ARBA00023163"/>
    </source>
</evidence>
<evidence type="ECO:0000256" key="2">
    <source>
        <dbReference type="ARBA" id="ARBA00023015"/>
    </source>
</evidence>
<dbReference type="CDD" id="cd08000">
    <property type="entry name" value="NGN"/>
    <property type="match status" value="1"/>
</dbReference>
<name>A0A364K519_9BACL</name>
<dbReference type="InterPro" id="IPR047663">
    <property type="entry name" value="Transcription_antiterm_LoaP"/>
</dbReference>
<evidence type="ECO:0000256" key="1">
    <source>
        <dbReference type="ARBA" id="ARBA00022814"/>
    </source>
</evidence>
<dbReference type="CDD" id="cd00380">
    <property type="entry name" value="KOW"/>
    <property type="match status" value="1"/>
</dbReference>
<dbReference type="Pfam" id="PF00467">
    <property type="entry name" value="KOW"/>
    <property type="match status" value="1"/>
</dbReference>
<dbReference type="OrthoDB" id="1681764at2"/>
<reference evidence="5 6" key="1">
    <citation type="submission" date="2018-06" db="EMBL/GenBank/DDBJ databases">
        <title>Thermoflavimicrobium daqus sp. nov., a thermophilic microbe isolated from Moutai-flavour Daqu.</title>
        <authorList>
            <person name="Wang X."/>
            <person name="Zhou H."/>
        </authorList>
    </citation>
    <scope>NUCLEOTIDE SEQUENCE [LARGE SCALE GENOMIC DNA]</scope>
    <source>
        <strain evidence="5 6">FBKL4.011</strain>
    </source>
</reference>
<dbReference type="PANTHER" id="PTHR30265:SF4">
    <property type="entry name" value="KOW MOTIF FAMILY PROTEIN, EXPRESSED"/>
    <property type="match status" value="1"/>
</dbReference>
<dbReference type="AlphaFoldDB" id="A0A364K519"/>
<keyword evidence="2" id="KW-0805">Transcription regulation</keyword>
<dbReference type="InterPro" id="IPR008991">
    <property type="entry name" value="Translation_prot_SH3-like_sf"/>
</dbReference>
<gene>
    <name evidence="5" type="ORF">DL897_09030</name>
</gene>
<feature type="domain" description="NusG-like N-terminal" evidence="4">
    <location>
        <begin position="1"/>
        <end position="121"/>
    </location>
</feature>
<sequence>MDWYALFVQTGQEELVKALITKYIDESTIKVMVPKRKIKERRQGRLYETSKIIFPGYVFLNTCMNIDLYYKLKQIPKYLHLLNNYQYNIDYKYDDIKTQDSQNSAFCPIKKDEIDLILRLVQSKEEIGFSKVYTENSKIMVCSGPLKGLEGIIKKIDKRKNRAKIALNFMGMIQTVDVGIEILTTPV</sequence>
<evidence type="ECO:0000259" key="4">
    <source>
        <dbReference type="SMART" id="SM00738"/>
    </source>
</evidence>
<dbReference type="InterPro" id="IPR014722">
    <property type="entry name" value="Rib_uL2_dom2"/>
</dbReference>
<reference evidence="5 6" key="2">
    <citation type="submission" date="2018-06" db="EMBL/GenBank/DDBJ databases">
        <authorList>
            <person name="Zhirakovskaya E."/>
        </authorList>
    </citation>
    <scope>NUCLEOTIDE SEQUENCE [LARGE SCALE GENOMIC DNA]</scope>
    <source>
        <strain evidence="5 6">FBKL4.011</strain>
    </source>
</reference>
<protein>
    <submittedName>
        <fullName evidence="5">Transcription antiterminator</fullName>
    </submittedName>
</protein>
<comment type="caution">
    <text evidence="5">The sequence shown here is derived from an EMBL/GenBank/DDBJ whole genome shotgun (WGS) entry which is preliminary data.</text>
</comment>
<proteinExistence type="predicted"/>
<keyword evidence="6" id="KW-1185">Reference proteome</keyword>
<dbReference type="PANTHER" id="PTHR30265">
    <property type="entry name" value="RHO-INTERACTING TRANSCRIPTION TERMINATION FACTOR NUSG"/>
    <property type="match status" value="1"/>
</dbReference>
<dbReference type="InterPro" id="IPR036735">
    <property type="entry name" value="NGN_dom_sf"/>
</dbReference>
<evidence type="ECO:0000313" key="6">
    <source>
        <dbReference type="Proteomes" id="UP000251213"/>
    </source>
</evidence>
<dbReference type="EMBL" id="QJKK01000004">
    <property type="protein sequence ID" value="RAL24452.1"/>
    <property type="molecule type" value="Genomic_DNA"/>
</dbReference>
<evidence type="ECO:0000313" key="5">
    <source>
        <dbReference type="EMBL" id="RAL24452.1"/>
    </source>
</evidence>
<dbReference type="RefSeq" id="WP_113658823.1">
    <property type="nucleotide sequence ID" value="NZ_KZ845666.1"/>
</dbReference>
<dbReference type="InterPro" id="IPR005824">
    <property type="entry name" value="KOW"/>
</dbReference>
<dbReference type="Gene3D" id="2.30.30.30">
    <property type="match status" value="1"/>
</dbReference>
<dbReference type="Gene3D" id="3.30.70.940">
    <property type="entry name" value="NusG, N-terminal domain"/>
    <property type="match status" value="1"/>
</dbReference>
<dbReference type="NCBIfam" id="NF033641">
    <property type="entry name" value="antiterm_LoaP"/>
    <property type="match status" value="1"/>
</dbReference>
<keyword evidence="3" id="KW-0804">Transcription</keyword>
<dbReference type="Pfam" id="PF02357">
    <property type="entry name" value="NusG"/>
    <property type="match status" value="1"/>
</dbReference>
<dbReference type="GO" id="GO:0006354">
    <property type="term" value="P:DNA-templated transcription elongation"/>
    <property type="evidence" value="ECO:0007669"/>
    <property type="project" value="InterPro"/>
</dbReference>
<dbReference type="InterPro" id="IPR006645">
    <property type="entry name" value="NGN-like_dom"/>
</dbReference>
<dbReference type="SUPFAM" id="SSF50104">
    <property type="entry name" value="Translation proteins SH3-like domain"/>
    <property type="match status" value="1"/>
</dbReference>
<dbReference type="SMART" id="SM00738">
    <property type="entry name" value="NGN"/>
    <property type="match status" value="1"/>
</dbReference>
<organism evidence="5 6">
    <name type="scientific">Thermoflavimicrobium daqui</name>
    <dbReference type="NCBI Taxonomy" id="2137476"/>
    <lineage>
        <taxon>Bacteria</taxon>
        <taxon>Bacillati</taxon>
        <taxon>Bacillota</taxon>
        <taxon>Bacilli</taxon>
        <taxon>Bacillales</taxon>
        <taxon>Thermoactinomycetaceae</taxon>
        <taxon>Thermoflavimicrobium</taxon>
    </lineage>
</organism>
<dbReference type="GO" id="GO:0031564">
    <property type="term" value="P:transcription antitermination"/>
    <property type="evidence" value="ECO:0007669"/>
    <property type="project" value="UniProtKB-KW"/>
</dbReference>
<dbReference type="SUPFAM" id="SSF82679">
    <property type="entry name" value="N-utilization substance G protein NusG, N-terminal domain"/>
    <property type="match status" value="1"/>
</dbReference>
<accession>A0A364K519</accession>
<dbReference type="InterPro" id="IPR043425">
    <property type="entry name" value="NusG-like"/>
</dbReference>
<dbReference type="Proteomes" id="UP000251213">
    <property type="component" value="Unassembled WGS sequence"/>
</dbReference>
<keyword evidence="1" id="KW-0889">Transcription antitermination</keyword>